<evidence type="ECO:0000313" key="3">
    <source>
        <dbReference type="Proteomes" id="UP000002068"/>
    </source>
</evidence>
<protein>
    <submittedName>
        <fullName evidence="2">Membrane protein</fullName>
    </submittedName>
</protein>
<name>A0A0H3N5D7_CLODC</name>
<keyword evidence="1" id="KW-0472">Membrane</keyword>
<gene>
    <name evidence="2" type="ordered locus">CD196_0969</name>
</gene>
<organism evidence="2 3">
    <name type="scientific">Clostridioides difficile (strain CD196)</name>
    <name type="common">Peptoclostridium difficile</name>
    <dbReference type="NCBI Taxonomy" id="645462"/>
    <lineage>
        <taxon>Bacteria</taxon>
        <taxon>Bacillati</taxon>
        <taxon>Bacillota</taxon>
        <taxon>Clostridia</taxon>
        <taxon>Peptostreptococcales</taxon>
        <taxon>Peptostreptococcaceae</taxon>
        <taxon>Clostridioides</taxon>
    </lineage>
</organism>
<feature type="transmembrane region" description="Helical" evidence="1">
    <location>
        <begin position="118"/>
        <end position="139"/>
    </location>
</feature>
<dbReference type="EMBL" id="FN538970">
    <property type="protein sequence ID" value="CBA61840.1"/>
    <property type="molecule type" value="Genomic_DNA"/>
</dbReference>
<evidence type="ECO:0000256" key="1">
    <source>
        <dbReference type="SAM" id="Phobius"/>
    </source>
</evidence>
<dbReference type="Proteomes" id="UP000002068">
    <property type="component" value="Chromosome"/>
</dbReference>
<keyword evidence="1" id="KW-1133">Transmembrane helix</keyword>
<evidence type="ECO:0000313" key="2">
    <source>
        <dbReference type="EMBL" id="CBA61840.1"/>
    </source>
</evidence>
<reference evidence="2 3" key="1">
    <citation type="journal article" date="2009" name="Genome Biol.">
        <title>Comparative genome and phenotypic analysis of Clostridium difficile 027 strains provides insight into the evolution of a hypervirulent bacterium.</title>
        <authorList>
            <person name="Stabler R.A."/>
            <person name="He M."/>
            <person name="Dawson L."/>
            <person name="Martin M."/>
            <person name="Valiente E."/>
            <person name="Corton C."/>
            <person name="Lawley T.D."/>
            <person name="Sebaihia M."/>
            <person name="Quail M.A."/>
            <person name="Rose G."/>
            <person name="Gerding D.N."/>
            <person name="Gibert M."/>
            <person name="Popoff M.R."/>
            <person name="Parkhill J."/>
            <person name="Dougan G."/>
            <person name="Wren B.W."/>
        </authorList>
    </citation>
    <scope>NUCLEOTIDE SEQUENCE [LARGE SCALE GENOMIC DNA]</scope>
    <source>
        <strain evidence="2 3">CD196</strain>
    </source>
</reference>
<proteinExistence type="predicted"/>
<feature type="transmembrane region" description="Helical" evidence="1">
    <location>
        <begin position="151"/>
        <end position="173"/>
    </location>
</feature>
<dbReference type="InterPro" id="IPR021359">
    <property type="entry name" value="DUF2812"/>
</dbReference>
<accession>A0A0H3N5D7</accession>
<dbReference type="HOGENOM" id="CLU_1453163_0_0_9"/>
<sequence length="186" mass="22470">MSAMEKKIKFKFDWYSSPDKIEKWLEDIEAKGYNLYKINKFGGIFYFHKGSPRKIKYTVDYYYDVENNYFDEHKSNGWNLVFRSIGSFMGTSAWYIWSKEYKDIPPKLYSDSDKKNKVKSILFMNMFIFFMLVVIFIYLLNIEIRNLYSGYGASVTAIVLQIILLILYAVQLYRRLMYYLRLKKFK</sequence>
<keyword evidence="1" id="KW-0812">Transmembrane</keyword>
<dbReference type="Pfam" id="PF11193">
    <property type="entry name" value="DUF2812"/>
    <property type="match status" value="1"/>
</dbReference>
<dbReference type="KEGG" id="cdc:CD196_0969"/>
<dbReference type="AlphaFoldDB" id="A0A0H3N5D7"/>